<sequence>MTRGKKLEKVCFRGSTKNWIADTEAGTSCNWMELELVYSELKTHINYVFKIRNRTHWTARRYTKSLIQPILLSSSISMRLVGKLLGKELKLSSTMICKDPTILCVKTTLATVKFLNAIDFHAI</sequence>
<comment type="caution">
    <text evidence="1">The sequence shown here is derived from an EMBL/GenBank/DDBJ whole genome shotgun (WGS) entry which is preliminary data.</text>
</comment>
<evidence type="ECO:0000313" key="2">
    <source>
        <dbReference type="Proteomes" id="UP000245383"/>
    </source>
</evidence>
<dbReference type="AlphaFoldDB" id="A0A2T9YMU7"/>
<dbReference type="EMBL" id="MBFR01000122">
    <property type="protein sequence ID" value="PVU93656.1"/>
    <property type="molecule type" value="Genomic_DNA"/>
</dbReference>
<evidence type="ECO:0000313" key="1">
    <source>
        <dbReference type="EMBL" id="PVU93656.1"/>
    </source>
</evidence>
<reference evidence="1 2" key="1">
    <citation type="journal article" date="2018" name="MBio">
        <title>Comparative Genomics Reveals the Core Gene Toolbox for the Fungus-Insect Symbiosis.</title>
        <authorList>
            <person name="Wang Y."/>
            <person name="Stata M."/>
            <person name="Wang W."/>
            <person name="Stajich J.E."/>
            <person name="White M.M."/>
            <person name="Moncalvo J.M."/>
        </authorList>
    </citation>
    <scope>NUCLEOTIDE SEQUENCE [LARGE SCALE GENOMIC DNA]</scope>
    <source>
        <strain evidence="1 2">SWE-8-4</strain>
    </source>
</reference>
<proteinExistence type="predicted"/>
<keyword evidence="2" id="KW-1185">Reference proteome</keyword>
<gene>
    <name evidence="1" type="ORF">BB561_003126</name>
</gene>
<protein>
    <submittedName>
        <fullName evidence="1">Uncharacterized protein</fullName>
    </submittedName>
</protein>
<dbReference type="Proteomes" id="UP000245383">
    <property type="component" value="Unassembled WGS sequence"/>
</dbReference>
<organism evidence="1 2">
    <name type="scientific">Smittium simulii</name>
    <dbReference type="NCBI Taxonomy" id="133385"/>
    <lineage>
        <taxon>Eukaryota</taxon>
        <taxon>Fungi</taxon>
        <taxon>Fungi incertae sedis</taxon>
        <taxon>Zoopagomycota</taxon>
        <taxon>Kickxellomycotina</taxon>
        <taxon>Harpellomycetes</taxon>
        <taxon>Harpellales</taxon>
        <taxon>Legeriomycetaceae</taxon>
        <taxon>Smittium</taxon>
    </lineage>
</organism>
<accession>A0A2T9YMU7</accession>
<name>A0A2T9YMU7_9FUNG</name>